<gene>
    <name evidence="5" type="ORF">SAMN05216279_102357</name>
</gene>
<organism evidence="5 6">
    <name type="scientific">Pseudomonas oryzihabitans</name>
    <dbReference type="NCBI Taxonomy" id="47885"/>
    <lineage>
        <taxon>Bacteria</taxon>
        <taxon>Pseudomonadati</taxon>
        <taxon>Pseudomonadota</taxon>
        <taxon>Gammaproteobacteria</taxon>
        <taxon>Pseudomonadales</taxon>
        <taxon>Pseudomonadaceae</taxon>
        <taxon>Pseudomonas</taxon>
    </lineage>
</organism>
<protein>
    <submittedName>
        <fullName evidence="5">Serine/threonine-protein kinase HipA</fullName>
    </submittedName>
</protein>
<comment type="similarity">
    <text evidence="1">Belongs to the HipA Ser/Thr kinase family.</text>
</comment>
<keyword evidence="3 5" id="KW-0418">Kinase</keyword>
<evidence type="ECO:0000313" key="5">
    <source>
        <dbReference type="EMBL" id="SCZ26418.1"/>
    </source>
</evidence>
<dbReference type="AlphaFoldDB" id="A0A1G5MP85"/>
<evidence type="ECO:0000256" key="2">
    <source>
        <dbReference type="ARBA" id="ARBA00022679"/>
    </source>
</evidence>
<dbReference type="InterPro" id="IPR016869">
    <property type="entry name" value="UCP028135_HipA-like"/>
</dbReference>
<dbReference type="EMBL" id="FMWB01000002">
    <property type="protein sequence ID" value="SCZ26418.1"/>
    <property type="molecule type" value="Genomic_DNA"/>
</dbReference>
<sequence length="441" mass="49082">MSTLVVQAYLSGHWHDALRLVFDDPGQGPQQGACTLSYLAAYLSDHLDDFGKPTAAAVSANLPLSWEVERLPHWPAFLQDILPAGAARRFLLPRLGLTAAEAAQTDFQLLSRCTPAPIGHLRIRESLDGLAQTPSVGFTREQVIARDQDFLEYAYEQGAAIGGATGAGGAAPKLLLAEDAQGLLHPDATLTDDLACRHWLVKFPRNKGNATDQDILRSEHGYYRALNTLGLETVAENGLALEEGRRPSLWLPRFDRCTGPQHVERLAVESLYSLTHTLVPGSYLNHLDAIGALIRVWRAAGQEREIPALLDDYLRRDLLNQLLGNSDNHGRNTAILRDEHRVRLAPLYDLAPMVMDEQGITRTSKWPAPVEQAGAVDWYATCLLLAEWDDPERLWEVLKQNAEQLRALPDLLQPMLPRATWEHPRIPLRRLDSYLREAGLL</sequence>
<dbReference type="GO" id="GO:0005829">
    <property type="term" value="C:cytosol"/>
    <property type="evidence" value="ECO:0007669"/>
    <property type="project" value="TreeGrafter"/>
</dbReference>
<dbReference type="PANTHER" id="PTHR37419">
    <property type="entry name" value="SERINE/THREONINE-PROTEIN KINASE TOXIN HIPA"/>
    <property type="match status" value="1"/>
</dbReference>
<dbReference type="InterPro" id="IPR052028">
    <property type="entry name" value="HipA_Ser/Thr_kinase"/>
</dbReference>
<evidence type="ECO:0000259" key="4">
    <source>
        <dbReference type="Pfam" id="PF07804"/>
    </source>
</evidence>
<keyword evidence="2" id="KW-0808">Transferase</keyword>
<dbReference type="RefSeq" id="WP_074583471.1">
    <property type="nucleotide sequence ID" value="NZ_FMWB01000002.1"/>
</dbReference>
<dbReference type="GO" id="GO:0004674">
    <property type="term" value="F:protein serine/threonine kinase activity"/>
    <property type="evidence" value="ECO:0007669"/>
    <property type="project" value="TreeGrafter"/>
</dbReference>
<dbReference type="OrthoDB" id="9805913at2"/>
<comment type="caution">
    <text evidence="5">The sequence shown here is derived from an EMBL/GenBank/DDBJ whole genome shotgun (WGS) entry which is preliminary data.</text>
</comment>
<name>A0A1G5MP85_9PSED</name>
<reference evidence="6" key="1">
    <citation type="submission" date="2016-10" db="EMBL/GenBank/DDBJ databases">
        <authorList>
            <person name="de Groot N.N."/>
        </authorList>
    </citation>
    <scope>NUCLEOTIDE SEQUENCE [LARGE SCALE GENOMIC DNA]</scope>
    <source>
        <strain evidence="6">DSM 15758</strain>
    </source>
</reference>
<dbReference type="PANTHER" id="PTHR37419:SF8">
    <property type="entry name" value="TOXIN YJJJ"/>
    <property type="match status" value="1"/>
</dbReference>
<evidence type="ECO:0000313" key="6">
    <source>
        <dbReference type="Proteomes" id="UP000183046"/>
    </source>
</evidence>
<dbReference type="InterPro" id="IPR012893">
    <property type="entry name" value="HipA-like_C"/>
</dbReference>
<feature type="domain" description="HipA-like C-terminal" evidence="4">
    <location>
        <begin position="166"/>
        <end position="357"/>
    </location>
</feature>
<evidence type="ECO:0000256" key="3">
    <source>
        <dbReference type="ARBA" id="ARBA00022777"/>
    </source>
</evidence>
<dbReference type="PIRSF" id="PIRSF028135">
    <property type="entry name" value="UCP028135_HipA-like"/>
    <property type="match status" value="1"/>
</dbReference>
<dbReference type="Proteomes" id="UP000183046">
    <property type="component" value="Unassembled WGS sequence"/>
</dbReference>
<accession>A0A1G5MP85</accession>
<proteinExistence type="inferred from homology"/>
<evidence type="ECO:0000256" key="1">
    <source>
        <dbReference type="ARBA" id="ARBA00010164"/>
    </source>
</evidence>
<dbReference type="Pfam" id="PF07804">
    <property type="entry name" value="HipA_C"/>
    <property type="match status" value="1"/>
</dbReference>